<dbReference type="EMBL" id="CP046620">
    <property type="protein sequence ID" value="QHQ36657.1"/>
    <property type="molecule type" value="Genomic_DNA"/>
</dbReference>
<dbReference type="RefSeq" id="WP_161863204.1">
    <property type="nucleotide sequence ID" value="NZ_CP046620.1"/>
</dbReference>
<organism evidence="5 6">
    <name type="scientific">Algicella marina</name>
    <dbReference type="NCBI Taxonomy" id="2683284"/>
    <lineage>
        <taxon>Bacteria</taxon>
        <taxon>Pseudomonadati</taxon>
        <taxon>Pseudomonadota</taxon>
        <taxon>Alphaproteobacteria</taxon>
        <taxon>Rhodobacterales</taxon>
        <taxon>Paracoccaceae</taxon>
        <taxon>Algicella</taxon>
    </lineage>
</organism>
<dbReference type="InterPro" id="IPR000524">
    <property type="entry name" value="Tscrpt_reg_HTH_GntR"/>
</dbReference>
<dbReference type="InterPro" id="IPR036390">
    <property type="entry name" value="WH_DNA-bd_sf"/>
</dbReference>
<dbReference type="GO" id="GO:0003677">
    <property type="term" value="F:DNA binding"/>
    <property type="evidence" value="ECO:0007669"/>
    <property type="project" value="UniProtKB-KW"/>
</dbReference>
<accession>A0A6P1T3S4</accession>
<dbReference type="SMART" id="SM00895">
    <property type="entry name" value="FCD"/>
    <property type="match status" value="1"/>
</dbReference>
<keyword evidence="1" id="KW-0805">Transcription regulation</keyword>
<dbReference type="PROSITE" id="PS50949">
    <property type="entry name" value="HTH_GNTR"/>
    <property type="match status" value="1"/>
</dbReference>
<dbReference type="PANTHER" id="PTHR43537">
    <property type="entry name" value="TRANSCRIPTIONAL REGULATOR, GNTR FAMILY"/>
    <property type="match status" value="1"/>
</dbReference>
<dbReference type="AlphaFoldDB" id="A0A6P1T3S4"/>
<keyword evidence="3" id="KW-0804">Transcription</keyword>
<reference evidence="5 6" key="1">
    <citation type="submission" date="2019-12" db="EMBL/GenBank/DDBJ databases">
        <title>Complete genome sequence of Algicella marina strain 9Alg 56(T) isolated from the red alga Tichocarpus crinitus.</title>
        <authorList>
            <person name="Kim S.-G."/>
            <person name="Nedashkovskaya O.I."/>
        </authorList>
    </citation>
    <scope>NUCLEOTIDE SEQUENCE [LARGE SCALE GENOMIC DNA]</scope>
    <source>
        <strain evidence="5 6">9Alg 56</strain>
    </source>
</reference>
<protein>
    <submittedName>
        <fullName evidence="5">FCD domain-containing protein</fullName>
    </submittedName>
</protein>
<dbReference type="GO" id="GO:0003700">
    <property type="term" value="F:DNA-binding transcription factor activity"/>
    <property type="evidence" value="ECO:0007669"/>
    <property type="project" value="InterPro"/>
</dbReference>
<evidence type="ECO:0000256" key="2">
    <source>
        <dbReference type="ARBA" id="ARBA00023125"/>
    </source>
</evidence>
<dbReference type="SUPFAM" id="SSF46785">
    <property type="entry name" value="Winged helix' DNA-binding domain"/>
    <property type="match status" value="1"/>
</dbReference>
<keyword evidence="6" id="KW-1185">Reference proteome</keyword>
<dbReference type="InterPro" id="IPR008920">
    <property type="entry name" value="TF_FadR/GntR_C"/>
</dbReference>
<dbReference type="SMART" id="SM00345">
    <property type="entry name" value="HTH_GNTR"/>
    <property type="match status" value="1"/>
</dbReference>
<dbReference type="InterPro" id="IPR011711">
    <property type="entry name" value="GntR_C"/>
</dbReference>
<dbReference type="Pfam" id="PF00392">
    <property type="entry name" value="GntR"/>
    <property type="match status" value="1"/>
</dbReference>
<feature type="domain" description="HTH gntR-type" evidence="4">
    <location>
        <begin position="18"/>
        <end position="85"/>
    </location>
</feature>
<keyword evidence="2" id="KW-0238">DNA-binding</keyword>
<proteinExistence type="predicted"/>
<dbReference type="Pfam" id="PF07729">
    <property type="entry name" value="FCD"/>
    <property type="match status" value="1"/>
</dbReference>
<dbReference type="InterPro" id="IPR036388">
    <property type="entry name" value="WH-like_DNA-bd_sf"/>
</dbReference>
<dbReference type="SUPFAM" id="SSF48008">
    <property type="entry name" value="GntR ligand-binding domain-like"/>
    <property type="match status" value="1"/>
</dbReference>
<evidence type="ECO:0000256" key="3">
    <source>
        <dbReference type="ARBA" id="ARBA00023163"/>
    </source>
</evidence>
<dbReference type="Gene3D" id="1.20.120.530">
    <property type="entry name" value="GntR ligand-binding domain-like"/>
    <property type="match status" value="1"/>
</dbReference>
<dbReference type="Proteomes" id="UP000464495">
    <property type="component" value="Chromosome"/>
</dbReference>
<evidence type="ECO:0000259" key="4">
    <source>
        <dbReference type="PROSITE" id="PS50949"/>
    </source>
</evidence>
<dbReference type="KEGG" id="amaq:GO499_16485"/>
<gene>
    <name evidence="5" type="ORF">GO499_16485</name>
</gene>
<dbReference type="Gene3D" id="1.10.10.10">
    <property type="entry name" value="Winged helix-like DNA-binding domain superfamily/Winged helix DNA-binding domain"/>
    <property type="match status" value="1"/>
</dbReference>
<dbReference type="PANTHER" id="PTHR43537:SF24">
    <property type="entry name" value="GLUCONATE OPERON TRANSCRIPTIONAL REPRESSOR"/>
    <property type="match status" value="1"/>
</dbReference>
<evidence type="ECO:0000313" key="6">
    <source>
        <dbReference type="Proteomes" id="UP000464495"/>
    </source>
</evidence>
<dbReference type="CDD" id="cd07377">
    <property type="entry name" value="WHTH_GntR"/>
    <property type="match status" value="1"/>
</dbReference>
<evidence type="ECO:0000313" key="5">
    <source>
        <dbReference type="EMBL" id="QHQ36657.1"/>
    </source>
</evidence>
<sequence>MKLPARPAEAFPPVRIAGGQVAEIVAALRDDIVQGAISPGEPLRQESLADRFGVSRMPIREAIRHLEVMGFVTVEDNKRARVAAVSLSDLTDIYEMRLVLEVLAMRSAMAHLTNAQIDAAARIQDRISGVDALEFGIRNQAFHMELYRPCARPRLLAQIDILFNAADRYLCMAKAAPGQREKSDREHLELLEACGRRDGDAAADCLRRHIGDALSSFQGQFAPEGY</sequence>
<evidence type="ECO:0000256" key="1">
    <source>
        <dbReference type="ARBA" id="ARBA00023015"/>
    </source>
</evidence>
<name>A0A6P1T3S4_9RHOB</name>